<gene>
    <name evidence="2" type="ORF">BJY16_005622</name>
</gene>
<evidence type="ECO:0000256" key="1">
    <source>
        <dbReference type="SAM" id="Phobius"/>
    </source>
</evidence>
<sequence length="185" mass="19952">MTAQSPPPPGTTPRKAGTRVLVTLVILALVSLWLFLACGEDWKKSLFTFEVAGTDYRVRVTGGHFGVECAKLERYKPNARYDNWQARSLDCAWPRLAGGDGWLGGGQAEEVSADDRTEGWIFYGIVPSAATEVVLTFPAGVTRRIPTKAGGDGSNRFYGHYQAGARAQLIGLVLHDAGGGELRVV</sequence>
<keyword evidence="3" id="KW-1185">Reference proteome</keyword>
<protein>
    <submittedName>
        <fullName evidence="2">Uncharacterized protein</fullName>
    </submittedName>
</protein>
<dbReference type="Proteomes" id="UP000546162">
    <property type="component" value="Unassembled WGS sequence"/>
</dbReference>
<evidence type="ECO:0000313" key="3">
    <source>
        <dbReference type="Proteomes" id="UP000546162"/>
    </source>
</evidence>
<feature type="transmembrane region" description="Helical" evidence="1">
    <location>
        <begin position="20"/>
        <end position="38"/>
    </location>
</feature>
<dbReference type="RefSeq" id="WP_185042569.1">
    <property type="nucleotide sequence ID" value="NZ_BAABFG010000005.1"/>
</dbReference>
<keyword evidence="1" id="KW-0472">Membrane</keyword>
<keyword evidence="1" id="KW-1133">Transmembrane helix</keyword>
<keyword evidence="1" id="KW-0812">Transmembrane</keyword>
<proteinExistence type="predicted"/>
<evidence type="ECO:0000313" key="2">
    <source>
        <dbReference type="EMBL" id="MBB4742163.1"/>
    </source>
</evidence>
<organism evidence="2 3">
    <name type="scientific">Actinoplanes octamycinicus</name>
    <dbReference type="NCBI Taxonomy" id="135948"/>
    <lineage>
        <taxon>Bacteria</taxon>
        <taxon>Bacillati</taxon>
        <taxon>Actinomycetota</taxon>
        <taxon>Actinomycetes</taxon>
        <taxon>Micromonosporales</taxon>
        <taxon>Micromonosporaceae</taxon>
        <taxon>Actinoplanes</taxon>
    </lineage>
</organism>
<reference evidence="2 3" key="1">
    <citation type="submission" date="2020-08" db="EMBL/GenBank/DDBJ databases">
        <title>Sequencing the genomes of 1000 actinobacteria strains.</title>
        <authorList>
            <person name="Klenk H.-P."/>
        </authorList>
    </citation>
    <scope>NUCLEOTIDE SEQUENCE [LARGE SCALE GENOMIC DNA]</scope>
    <source>
        <strain evidence="2 3">DSM 45809</strain>
    </source>
</reference>
<comment type="caution">
    <text evidence="2">The sequence shown here is derived from an EMBL/GenBank/DDBJ whole genome shotgun (WGS) entry which is preliminary data.</text>
</comment>
<dbReference type="AlphaFoldDB" id="A0A7W7H1H1"/>
<dbReference type="EMBL" id="JACHNB010000001">
    <property type="protein sequence ID" value="MBB4742163.1"/>
    <property type="molecule type" value="Genomic_DNA"/>
</dbReference>
<accession>A0A7W7H1H1</accession>
<name>A0A7W7H1H1_9ACTN</name>